<evidence type="ECO:0000256" key="1">
    <source>
        <dbReference type="ARBA" id="ARBA00022679"/>
    </source>
</evidence>
<keyword evidence="5" id="KW-1185">Reference proteome</keyword>
<dbReference type="InterPro" id="IPR000182">
    <property type="entry name" value="GNAT_dom"/>
</dbReference>
<evidence type="ECO:0000256" key="2">
    <source>
        <dbReference type="ARBA" id="ARBA00023315"/>
    </source>
</evidence>
<evidence type="ECO:0000313" key="4">
    <source>
        <dbReference type="EMBL" id="MEW9309419.1"/>
    </source>
</evidence>
<dbReference type="Proteomes" id="UP001555786">
    <property type="component" value="Unassembled WGS sequence"/>
</dbReference>
<feature type="domain" description="N-acetyltransferase" evidence="3">
    <location>
        <begin position="4"/>
        <end position="154"/>
    </location>
</feature>
<keyword evidence="2 4" id="KW-0012">Acyltransferase</keyword>
<name>A0ABV3PUR6_9HYPH</name>
<gene>
    <name evidence="4" type="ORF">ABXS05_27970</name>
</gene>
<proteinExistence type="predicted"/>
<dbReference type="EMBL" id="JBFNQD010000014">
    <property type="protein sequence ID" value="MEW9309419.1"/>
    <property type="molecule type" value="Genomic_DNA"/>
</dbReference>
<evidence type="ECO:0000259" key="3">
    <source>
        <dbReference type="PROSITE" id="PS51186"/>
    </source>
</evidence>
<dbReference type="PROSITE" id="PS51186">
    <property type="entry name" value="GNAT"/>
    <property type="match status" value="1"/>
</dbReference>
<sequence length="158" mass="17554">MSTIEISDLRDQPHFLETVADRVWRAWWQEQGESLETVAGLFAENLTTREVLPACLVAHRGDDFVGTASLIASDLEERPALAPWVAAVWIEPEFRRLRHGAAIVAAAAKLAFSRGFAQAYLCAESDKRAFYAGLGWRHLEEDVGPYALDIFELRAPAG</sequence>
<keyword evidence="1 4" id="KW-0808">Transferase</keyword>
<dbReference type="Gene3D" id="3.40.630.30">
    <property type="match status" value="1"/>
</dbReference>
<dbReference type="EC" id="2.3.1.-" evidence="4"/>
<dbReference type="PANTHER" id="PTHR43877:SF1">
    <property type="entry name" value="ACETYLTRANSFERASE"/>
    <property type="match status" value="1"/>
</dbReference>
<accession>A0ABV3PUR6</accession>
<organism evidence="4 5">
    <name type="scientific">Labrys neptuniae</name>
    <dbReference type="NCBI Taxonomy" id="376174"/>
    <lineage>
        <taxon>Bacteria</taxon>
        <taxon>Pseudomonadati</taxon>
        <taxon>Pseudomonadota</taxon>
        <taxon>Alphaproteobacteria</taxon>
        <taxon>Hyphomicrobiales</taxon>
        <taxon>Xanthobacteraceae</taxon>
        <taxon>Labrys</taxon>
    </lineage>
</organism>
<dbReference type="GO" id="GO:0016746">
    <property type="term" value="F:acyltransferase activity"/>
    <property type="evidence" value="ECO:0007669"/>
    <property type="project" value="UniProtKB-KW"/>
</dbReference>
<dbReference type="PANTHER" id="PTHR43877">
    <property type="entry name" value="AMINOALKYLPHOSPHONATE N-ACETYLTRANSFERASE-RELATED-RELATED"/>
    <property type="match status" value="1"/>
</dbReference>
<dbReference type="InterPro" id="IPR050832">
    <property type="entry name" value="Bact_Acetyltransf"/>
</dbReference>
<evidence type="ECO:0000313" key="5">
    <source>
        <dbReference type="Proteomes" id="UP001555786"/>
    </source>
</evidence>
<protein>
    <submittedName>
        <fullName evidence="4">GNAT family N-acetyltransferase</fullName>
        <ecNumber evidence="4">2.3.1.-</ecNumber>
    </submittedName>
</protein>
<dbReference type="RefSeq" id="WP_367626134.1">
    <property type="nucleotide sequence ID" value="NZ_JBFNQD010000014.1"/>
</dbReference>
<comment type="caution">
    <text evidence="4">The sequence shown here is derived from an EMBL/GenBank/DDBJ whole genome shotgun (WGS) entry which is preliminary data.</text>
</comment>
<dbReference type="Pfam" id="PF00583">
    <property type="entry name" value="Acetyltransf_1"/>
    <property type="match status" value="1"/>
</dbReference>
<dbReference type="SUPFAM" id="SSF55729">
    <property type="entry name" value="Acyl-CoA N-acyltransferases (Nat)"/>
    <property type="match status" value="1"/>
</dbReference>
<dbReference type="InterPro" id="IPR016181">
    <property type="entry name" value="Acyl_CoA_acyltransferase"/>
</dbReference>
<reference evidence="4 5" key="1">
    <citation type="submission" date="2024-07" db="EMBL/GenBank/DDBJ databases">
        <title>Description of Labrys sedimenti sp. nov., isolated from a diclofenac-degrading enrichment culture.</title>
        <authorList>
            <person name="Tancsics A."/>
            <person name="Csepanyi A."/>
        </authorList>
    </citation>
    <scope>NUCLEOTIDE SEQUENCE [LARGE SCALE GENOMIC DNA]</scope>
    <source>
        <strain evidence="4 5">LMG 23578</strain>
    </source>
</reference>